<accession>A0A2Z6MS93</accession>
<organism evidence="4 5">
    <name type="scientific">Trifolium subterraneum</name>
    <name type="common">Subterranean clover</name>
    <dbReference type="NCBI Taxonomy" id="3900"/>
    <lineage>
        <taxon>Eukaryota</taxon>
        <taxon>Viridiplantae</taxon>
        <taxon>Streptophyta</taxon>
        <taxon>Embryophyta</taxon>
        <taxon>Tracheophyta</taxon>
        <taxon>Spermatophyta</taxon>
        <taxon>Magnoliopsida</taxon>
        <taxon>eudicotyledons</taxon>
        <taxon>Gunneridae</taxon>
        <taxon>Pentapetalae</taxon>
        <taxon>rosids</taxon>
        <taxon>fabids</taxon>
        <taxon>Fabales</taxon>
        <taxon>Fabaceae</taxon>
        <taxon>Papilionoideae</taxon>
        <taxon>50 kb inversion clade</taxon>
        <taxon>NPAAA clade</taxon>
        <taxon>Hologalegina</taxon>
        <taxon>IRL clade</taxon>
        <taxon>Trifolieae</taxon>
        <taxon>Trifolium</taxon>
    </lineage>
</organism>
<keyword evidence="5" id="KW-1185">Reference proteome</keyword>
<evidence type="ECO:0000256" key="1">
    <source>
        <dbReference type="ARBA" id="ARBA00007626"/>
    </source>
</evidence>
<dbReference type="InterPro" id="IPR002885">
    <property type="entry name" value="PPR_rpt"/>
</dbReference>
<dbReference type="PANTHER" id="PTHR46128:SF324">
    <property type="entry name" value="PENTACOTRIPEPTIDE-REPEAT REGION OF PRORP DOMAIN-CONTAINING PROTEIN"/>
    <property type="match status" value="1"/>
</dbReference>
<dbReference type="EMBL" id="DF973593">
    <property type="protein sequence ID" value="GAU35514.1"/>
    <property type="molecule type" value="Genomic_DNA"/>
</dbReference>
<feature type="repeat" description="PPR" evidence="3">
    <location>
        <begin position="294"/>
        <end position="328"/>
    </location>
</feature>
<dbReference type="InterPro" id="IPR011990">
    <property type="entry name" value="TPR-like_helical_dom_sf"/>
</dbReference>
<evidence type="ECO:0000256" key="3">
    <source>
        <dbReference type="PROSITE-ProRule" id="PRU00708"/>
    </source>
</evidence>
<proteinExistence type="inferred from homology"/>
<dbReference type="Pfam" id="PF12854">
    <property type="entry name" value="PPR_1"/>
    <property type="match status" value="1"/>
</dbReference>
<dbReference type="NCBIfam" id="TIGR00756">
    <property type="entry name" value="PPR"/>
    <property type="match status" value="1"/>
</dbReference>
<dbReference type="InterPro" id="IPR050872">
    <property type="entry name" value="PPR_P_subfamily"/>
</dbReference>
<evidence type="ECO:0000256" key="2">
    <source>
        <dbReference type="ARBA" id="ARBA00022737"/>
    </source>
</evidence>
<dbReference type="AlphaFoldDB" id="A0A2Z6MS93"/>
<evidence type="ECO:0000313" key="5">
    <source>
        <dbReference type="Proteomes" id="UP000242715"/>
    </source>
</evidence>
<protein>
    <submittedName>
        <fullName evidence="4">Uncharacterized protein</fullName>
    </submittedName>
</protein>
<name>A0A2Z6MS93_TRISU</name>
<reference evidence="5" key="1">
    <citation type="journal article" date="2017" name="Front. Plant Sci.">
        <title>Climate Clever Clovers: New Paradigm to Reduce the Environmental Footprint of Ruminants by Breeding Low Methanogenic Forages Utilizing Haplotype Variation.</title>
        <authorList>
            <person name="Kaur P."/>
            <person name="Appels R."/>
            <person name="Bayer P.E."/>
            <person name="Keeble-Gagnere G."/>
            <person name="Wang J."/>
            <person name="Hirakawa H."/>
            <person name="Shirasawa K."/>
            <person name="Vercoe P."/>
            <person name="Stefanova K."/>
            <person name="Durmic Z."/>
            <person name="Nichols P."/>
            <person name="Revell C."/>
            <person name="Isobe S.N."/>
            <person name="Edwards D."/>
            <person name="Erskine W."/>
        </authorList>
    </citation>
    <scope>NUCLEOTIDE SEQUENCE [LARGE SCALE GENOMIC DNA]</scope>
    <source>
        <strain evidence="5">cv. Daliak</strain>
    </source>
</reference>
<dbReference type="PANTHER" id="PTHR46128">
    <property type="entry name" value="MITOCHONDRIAL GROUP I INTRON SPLICING FACTOR CCM1"/>
    <property type="match status" value="1"/>
</dbReference>
<evidence type="ECO:0000313" key="4">
    <source>
        <dbReference type="EMBL" id="GAU35514.1"/>
    </source>
</evidence>
<gene>
    <name evidence="4" type="ORF">TSUD_155460</name>
</gene>
<dbReference type="Gene3D" id="1.25.40.10">
    <property type="entry name" value="Tetratricopeptide repeat domain"/>
    <property type="match status" value="3"/>
</dbReference>
<comment type="similarity">
    <text evidence="1">Belongs to the PPR family. P subfamily.</text>
</comment>
<sequence>MNVKGKRSYHSILSPSPSISFLQTKSTLSPLPMPPLGNTKSKSLFEIISTNPYPTVEKSLEDSCINVTPQDVEQVLKLCYRLPAQAVKFFCWADYRINHTPYAWYLVIDILGKNRLFAPMWDLVKLMRREGRISGAIKTFELMDGYGCIRDIFSLNSLLNVICSSGRVNEASDYLQIAKKHVRPDCHTYAILMEGLEIDGNVVGAKKNFSEMVLEIGWDPTNVLSYDLFLCTLIRGSDGIREASKFFDLLSDRKCYPGSRFFTVALDECARFHDIRKAEYFWEVMLGKTELQPTTAMYNSMIALYCCHGDIDAAMKMLDGMAYREAARMFVEMVKNECVPDQLNCDAAIKVYLDNGHSAMAIKIWKFLVENYHENLEVTSNLLVIGLRDNGTIPAAVKYAERIIRRGIKLNSSTLSKLRQSLFKERKEFVYEELIAKWKAAYKFHLQEQKNNKIKAIPGVVCQMWFGTVEVLMGDLAYFVFSDVFGSLVCNRFTAFSKIVSLRTIERVFNLGVVAVHMHPSLEKVLDIGY</sequence>
<dbReference type="Proteomes" id="UP000242715">
    <property type="component" value="Unassembled WGS sequence"/>
</dbReference>
<keyword evidence="2" id="KW-0677">Repeat</keyword>
<dbReference type="PROSITE" id="PS51375">
    <property type="entry name" value="PPR"/>
    <property type="match status" value="1"/>
</dbReference>
<dbReference type="OrthoDB" id="1911504at2759"/>